<dbReference type="Gene3D" id="2.40.10.220">
    <property type="entry name" value="predicted glycosyltransferase like domains"/>
    <property type="match status" value="1"/>
</dbReference>
<feature type="transmembrane region" description="Helical" evidence="1">
    <location>
        <begin position="167"/>
        <end position="189"/>
    </location>
</feature>
<dbReference type="GO" id="GO:0035438">
    <property type="term" value="F:cyclic-di-GMP binding"/>
    <property type="evidence" value="ECO:0007669"/>
    <property type="project" value="InterPro"/>
</dbReference>
<dbReference type="EMBL" id="QKZL01000004">
    <property type="protein sequence ID" value="PZX17722.1"/>
    <property type="molecule type" value="Genomic_DNA"/>
</dbReference>
<keyword evidence="1" id="KW-1133">Transmembrane helix</keyword>
<gene>
    <name evidence="3" type="ORF">LX81_01449</name>
</gene>
<evidence type="ECO:0000259" key="2">
    <source>
        <dbReference type="Pfam" id="PF07238"/>
    </source>
</evidence>
<comment type="caution">
    <text evidence="3">The sequence shown here is derived from an EMBL/GenBank/DDBJ whole genome shotgun (WGS) entry which is preliminary data.</text>
</comment>
<organism evidence="3 4">
    <name type="scientific">Palleronia aestuarii</name>
    <dbReference type="NCBI Taxonomy" id="568105"/>
    <lineage>
        <taxon>Bacteria</taxon>
        <taxon>Pseudomonadati</taxon>
        <taxon>Pseudomonadota</taxon>
        <taxon>Alphaproteobacteria</taxon>
        <taxon>Rhodobacterales</taxon>
        <taxon>Roseobacteraceae</taxon>
        <taxon>Palleronia</taxon>
    </lineage>
</organism>
<dbReference type="Proteomes" id="UP000248916">
    <property type="component" value="Unassembled WGS sequence"/>
</dbReference>
<evidence type="ECO:0000256" key="1">
    <source>
        <dbReference type="SAM" id="Phobius"/>
    </source>
</evidence>
<dbReference type="InterPro" id="IPR009875">
    <property type="entry name" value="PilZ_domain"/>
</dbReference>
<dbReference type="SUPFAM" id="SSF141371">
    <property type="entry name" value="PilZ domain-like"/>
    <property type="match status" value="1"/>
</dbReference>
<accession>A0A2W7P2R2</accession>
<feature type="domain" description="PilZ" evidence="2">
    <location>
        <begin position="194"/>
        <end position="274"/>
    </location>
</feature>
<name>A0A2W7P2R2_9RHOB</name>
<keyword evidence="4" id="KW-1185">Reference proteome</keyword>
<sequence>MGLRIEDLCRIGLTALLASLLLTPARAEVACETIGWLSALSNATASRARPGASPEDERIDLALILSEIGTRRVRSDIAAEFRDEPGREIQEFVGLVTDRFRAGDRISDERSQRMAERVGEIVRSMPCSSGDDFTTAFSAVPPKTSQLDSTLAQNFAPRHDAREGFDLVRVALAGMVTLGLAAAGWFAFYSSERQQRRSRRHACDIPARLSIGNHMALARVLDLSELGCRTNLPEHLEIGDAVRIDMLNRSITAHVVWSANGAAGLEFDKGIGIDGLAQLLADGKRNNRAERRMRRKAKAAGLS</sequence>
<evidence type="ECO:0000313" key="3">
    <source>
        <dbReference type="EMBL" id="PZX17722.1"/>
    </source>
</evidence>
<reference evidence="3 4" key="1">
    <citation type="submission" date="2018-06" db="EMBL/GenBank/DDBJ databases">
        <title>Genomic Encyclopedia of Archaeal and Bacterial Type Strains, Phase II (KMG-II): from individual species to whole genera.</title>
        <authorList>
            <person name="Goeker M."/>
        </authorList>
    </citation>
    <scope>NUCLEOTIDE SEQUENCE [LARGE SCALE GENOMIC DNA]</scope>
    <source>
        <strain evidence="3 4">DSM 22009</strain>
    </source>
</reference>
<dbReference type="RefSeq" id="WP_111536609.1">
    <property type="nucleotide sequence ID" value="NZ_QKZL01000004.1"/>
</dbReference>
<dbReference type="AlphaFoldDB" id="A0A2W7P2R2"/>
<keyword evidence="1" id="KW-0472">Membrane</keyword>
<protein>
    <submittedName>
        <fullName evidence="3">PilZ domain-containing protein</fullName>
    </submittedName>
</protein>
<proteinExistence type="predicted"/>
<keyword evidence="1" id="KW-0812">Transmembrane</keyword>
<dbReference type="Pfam" id="PF07238">
    <property type="entry name" value="PilZ"/>
    <property type="match status" value="1"/>
</dbReference>
<evidence type="ECO:0000313" key="4">
    <source>
        <dbReference type="Proteomes" id="UP000248916"/>
    </source>
</evidence>